<comment type="caution">
    <text evidence="2">The sequence shown here is derived from an EMBL/GenBank/DDBJ whole genome shotgun (WGS) entry which is preliminary data.</text>
</comment>
<keyword evidence="1" id="KW-0812">Transmembrane</keyword>
<evidence type="ECO:0000313" key="3">
    <source>
        <dbReference type="Proteomes" id="UP000265566"/>
    </source>
</evidence>
<keyword evidence="1" id="KW-1133">Transmembrane helix</keyword>
<name>A0A396IJM5_MEDTR</name>
<accession>A0A396IJM5</accession>
<dbReference type="EMBL" id="PSQE01000004">
    <property type="protein sequence ID" value="RHN64873.1"/>
    <property type="molecule type" value="Genomic_DNA"/>
</dbReference>
<keyword evidence="1" id="KW-0472">Membrane</keyword>
<dbReference type="AlphaFoldDB" id="A0A396IJM5"/>
<dbReference type="Gramene" id="rna27741">
    <property type="protein sequence ID" value="RHN64873.1"/>
    <property type="gene ID" value="gene27741"/>
</dbReference>
<sequence length="99" mass="11649">MNNKWAYLFISDLDISNLFLCLLLLYLFSNLTGKHFLSWICLVDLLETMFNGLQRREAKGRIFEKGIFVLSRLYVRSDAPRQLISDVAVINWDEGRNFK</sequence>
<feature type="transmembrane region" description="Helical" evidence="1">
    <location>
        <begin position="7"/>
        <end position="29"/>
    </location>
</feature>
<protein>
    <recommendedName>
        <fullName evidence="4">Transmembrane protein</fullName>
    </recommendedName>
</protein>
<evidence type="ECO:0000313" key="2">
    <source>
        <dbReference type="EMBL" id="RHN64873.1"/>
    </source>
</evidence>
<evidence type="ECO:0008006" key="4">
    <source>
        <dbReference type="Google" id="ProtNLM"/>
    </source>
</evidence>
<gene>
    <name evidence="2" type="ORF">MtrunA17_Chr4g0073801</name>
</gene>
<reference evidence="3" key="1">
    <citation type="journal article" date="2018" name="Nat. Plants">
        <title>Whole-genome landscape of Medicago truncatula symbiotic genes.</title>
        <authorList>
            <person name="Pecrix Y."/>
            <person name="Staton S.E."/>
            <person name="Sallet E."/>
            <person name="Lelandais-Briere C."/>
            <person name="Moreau S."/>
            <person name="Carrere S."/>
            <person name="Blein T."/>
            <person name="Jardinaud M.F."/>
            <person name="Latrasse D."/>
            <person name="Zouine M."/>
            <person name="Zahm M."/>
            <person name="Kreplak J."/>
            <person name="Mayjonade B."/>
            <person name="Satge C."/>
            <person name="Perez M."/>
            <person name="Cauet S."/>
            <person name="Marande W."/>
            <person name="Chantry-Darmon C."/>
            <person name="Lopez-Roques C."/>
            <person name="Bouchez O."/>
            <person name="Berard A."/>
            <person name="Debelle F."/>
            <person name="Munos S."/>
            <person name="Bendahmane A."/>
            <person name="Berges H."/>
            <person name="Niebel A."/>
            <person name="Buitink J."/>
            <person name="Frugier F."/>
            <person name="Benhamed M."/>
            <person name="Crespi M."/>
            <person name="Gouzy J."/>
            <person name="Gamas P."/>
        </authorList>
    </citation>
    <scope>NUCLEOTIDE SEQUENCE [LARGE SCALE GENOMIC DNA]</scope>
    <source>
        <strain evidence="3">cv. Jemalong A17</strain>
    </source>
</reference>
<dbReference type="Proteomes" id="UP000265566">
    <property type="component" value="Chromosome 4"/>
</dbReference>
<organism evidence="2 3">
    <name type="scientific">Medicago truncatula</name>
    <name type="common">Barrel medic</name>
    <name type="synonym">Medicago tribuloides</name>
    <dbReference type="NCBI Taxonomy" id="3880"/>
    <lineage>
        <taxon>Eukaryota</taxon>
        <taxon>Viridiplantae</taxon>
        <taxon>Streptophyta</taxon>
        <taxon>Embryophyta</taxon>
        <taxon>Tracheophyta</taxon>
        <taxon>Spermatophyta</taxon>
        <taxon>Magnoliopsida</taxon>
        <taxon>eudicotyledons</taxon>
        <taxon>Gunneridae</taxon>
        <taxon>Pentapetalae</taxon>
        <taxon>rosids</taxon>
        <taxon>fabids</taxon>
        <taxon>Fabales</taxon>
        <taxon>Fabaceae</taxon>
        <taxon>Papilionoideae</taxon>
        <taxon>50 kb inversion clade</taxon>
        <taxon>NPAAA clade</taxon>
        <taxon>Hologalegina</taxon>
        <taxon>IRL clade</taxon>
        <taxon>Trifolieae</taxon>
        <taxon>Medicago</taxon>
    </lineage>
</organism>
<proteinExistence type="predicted"/>
<evidence type="ECO:0000256" key="1">
    <source>
        <dbReference type="SAM" id="Phobius"/>
    </source>
</evidence>